<evidence type="ECO:0000313" key="9">
    <source>
        <dbReference type="Proteomes" id="UP000070412"/>
    </source>
</evidence>
<evidence type="ECO:0000256" key="3">
    <source>
        <dbReference type="PIRSR" id="PIRSR000097-2"/>
    </source>
</evidence>
<evidence type="ECO:0000256" key="4">
    <source>
        <dbReference type="PIRSR" id="PIRSR000097-3"/>
    </source>
</evidence>
<dbReference type="InterPro" id="IPR023210">
    <property type="entry name" value="NADP_OxRdtase_dom"/>
</dbReference>
<evidence type="ECO:0000313" key="8">
    <source>
        <dbReference type="EnsemblMetazoa" id="KAF7494687.1"/>
    </source>
</evidence>
<name>A0A834RDR9_SARSC</name>
<dbReference type="EMBL" id="WVUK01000052">
    <property type="protein sequence ID" value="KAF7494687.1"/>
    <property type="molecule type" value="Genomic_DNA"/>
</dbReference>
<dbReference type="EnsemblMetazoa" id="SSS_8948s_mrna">
    <property type="protein sequence ID" value="KAF7494687.1"/>
    <property type="gene ID" value="SSS_8948"/>
</dbReference>
<dbReference type="InterPro" id="IPR018170">
    <property type="entry name" value="Aldo/ket_reductase_CS"/>
</dbReference>
<evidence type="ECO:0000256" key="2">
    <source>
        <dbReference type="PIRSR" id="PIRSR000097-1"/>
    </source>
</evidence>
<reference evidence="8" key="3">
    <citation type="submission" date="2022-06" db="UniProtKB">
        <authorList>
            <consortium name="EnsemblMetazoa"/>
        </authorList>
    </citation>
    <scope>IDENTIFICATION</scope>
</reference>
<proteinExistence type="predicted"/>
<dbReference type="InterPro" id="IPR020471">
    <property type="entry name" value="AKR"/>
</dbReference>
<keyword evidence="5" id="KW-0732">Signal</keyword>
<evidence type="ECO:0000313" key="7">
    <source>
        <dbReference type="EMBL" id="KAF7494687.1"/>
    </source>
</evidence>
<keyword evidence="9" id="KW-1185">Reference proteome</keyword>
<feature type="active site" description="Proton donor" evidence="2">
    <location>
        <position position="91"/>
    </location>
</feature>
<dbReference type="Gene3D" id="3.20.20.100">
    <property type="entry name" value="NADP-dependent oxidoreductase domain"/>
    <property type="match status" value="1"/>
</dbReference>
<evidence type="ECO:0000256" key="1">
    <source>
        <dbReference type="ARBA" id="ARBA00023002"/>
    </source>
</evidence>
<dbReference type="Pfam" id="PF00248">
    <property type="entry name" value="Aldo_ket_red"/>
    <property type="match status" value="1"/>
</dbReference>
<accession>A0A834RDR9</accession>
<dbReference type="OrthoDB" id="6497660at2759"/>
<dbReference type="SUPFAM" id="SSF51430">
    <property type="entry name" value="NAD(P)-linked oxidoreductase"/>
    <property type="match status" value="1"/>
</dbReference>
<feature type="binding site" evidence="3">
    <location>
        <position position="153"/>
    </location>
    <ligand>
        <name>substrate</name>
    </ligand>
</feature>
<organism evidence="7">
    <name type="scientific">Sarcoptes scabiei</name>
    <name type="common">Itch mite</name>
    <name type="synonym">Acarus scabiei</name>
    <dbReference type="NCBI Taxonomy" id="52283"/>
    <lineage>
        <taxon>Eukaryota</taxon>
        <taxon>Metazoa</taxon>
        <taxon>Ecdysozoa</taxon>
        <taxon>Arthropoda</taxon>
        <taxon>Chelicerata</taxon>
        <taxon>Arachnida</taxon>
        <taxon>Acari</taxon>
        <taxon>Acariformes</taxon>
        <taxon>Sarcoptiformes</taxon>
        <taxon>Astigmata</taxon>
        <taxon>Psoroptidia</taxon>
        <taxon>Sarcoptoidea</taxon>
        <taxon>Sarcoptidae</taxon>
        <taxon>Sarcoptinae</taxon>
        <taxon>Sarcoptes</taxon>
    </lineage>
</organism>
<protein>
    <submittedName>
        <fullName evidence="7">Aldose reductase B</fullName>
    </submittedName>
</protein>
<feature type="domain" description="NADP-dependent oxidoreductase" evidence="6">
    <location>
        <begin position="56"/>
        <end position="329"/>
    </location>
</feature>
<dbReference type="PROSITE" id="PS00063">
    <property type="entry name" value="ALDOKETO_REDUCTASE_3"/>
    <property type="match status" value="1"/>
</dbReference>
<evidence type="ECO:0000259" key="6">
    <source>
        <dbReference type="Pfam" id="PF00248"/>
    </source>
</evidence>
<dbReference type="PROSITE" id="PS00062">
    <property type="entry name" value="ALDOKETO_REDUCTASE_2"/>
    <property type="match status" value="1"/>
</dbReference>
<sequence>MDLISLKLLFFLQFLGCCLVLVNSLELQHLQTAADLEQNKDLHRFVLSNAESIPMIGLGTSRIGQTDEDVIRAIKDAIDIGYRHIDTADFYQNEKAIGQALEDLFKSGKINREDLFITTKVWSNHHSKSLALQSVRDSLENLRLDYLDLVLVHWPMTFRSTPSGEKVPQSSDGQIMGPIDSEKENYEQAYQGLEEAMRLNLTRSIGVSNFNRKQLKKLLEAEREFFPVVNQVECHPYLNQEKLLEFCKENNIYLVAYSPLRRGDRDLLENETLKKIAANHSKSIAQVILRWHLQRNIIIIPRSSNRARMLENFSVFDFELTPEEMDEINLMNKENNEGRVIRFESAMQLPEYPFNE</sequence>
<dbReference type="PROSITE" id="PS00798">
    <property type="entry name" value="ALDOKETO_REDUCTASE_1"/>
    <property type="match status" value="1"/>
</dbReference>
<reference evidence="9" key="1">
    <citation type="journal article" date="2020" name="PLoS Negl. Trop. Dis.">
        <title>High-quality nuclear genome for Sarcoptes scabiei-A critical resource for a neglected parasite.</title>
        <authorList>
            <person name="Korhonen P.K."/>
            <person name="Gasser R.B."/>
            <person name="Ma G."/>
            <person name="Wang T."/>
            <person name="Stroehlein A.J."/>
            <person name="Young N.D."/>
            <person name="Ang C.S."/>
            <person name="Fernando D.D."/>
            <person name="Lu H.C."/>
            <person name="Taylor S."/>
            <person name="Reynolds S.L."/>
            <person name="Mofiz E."/>
            <person name="Najaraj S.H."/>
            <person name="Gowda H."/>
            <person name="Madugundu A."/>
            <person name="Renuse S."/>
            <person name="Holt D."/>
            <person name="Pandey A."/>
            <person name="Papenfuss A.T."/>
            <person name="Fischer K."/>
        </authorList>
    </citation>
    <scope>NUCLEOTIDE SEQUENCE [LARGE SCALE GENOMIC DNA]</scope>
</reference>
<feature type="site" description="Lowers pKa of active site Tyr" evidence="4">
    <location>
        <position position="120"/>
    </location>
</feature>
<dbReference type="AlphaFoldDB" id="A0A834RDR9"/>
<keyword evidence="1" id="KW-0560">Oxidoreductase</keyword>
<dbReference type="PIRSF" id="PIRSF000097">
    <property type="entry name" value="AKR"/>
    <property type="match status" value="1"/>
</dbReference>
<dbReference type="InterPro" id="IPR036812">
    <property type="entry name" value="NAD(P)_OxRdtase_dom_sf"/>
</dbReference>
<dbReference type="PANTHER" id="PTHR11732">
    <property type="entry name" value="ALDO/KETO REDUCTASE"/>
    <property type="match status" value="1"/>
</dbReference>
<dbReference type="Proteomes" id="UP000070412">
    <property type="component" value="Unassembled WGS sequence"/>
</dbReference>
<dbReference type="GO" id="GO:0016616">
    <property type="term" value="F:oxidoreductase activity, acting on the CH-OH group of donors, NAD or NADP as acceptor"/>
    <property type="evidence" value="ECO:0007669"/>
    <property type="project" value="UniProtKB-ARBA"/>
</dbReference>
<feature type="signal peptide" evidence="5">
    <location>
        <begin position="1"/>
        <end position="24"/>
    </location>
</feature>
<gene>
    <name evidence="7" type="ORF">SSS_8948</name>
</gene>
<dbReference type="FunFam" id="3.20.20.100:FF:000002">
    <property type="entry name" value="2,5-diketo-D-gluconic acid reductase A"/>
    <property type="match status" value="1"/>
</dbReference>
<reference evidence="7" key="2">
    <citation type="submission" date="2020-01" db="EMBL/GenBank/DDBJ databases">
        <authorList>
            <person name="Korhonen P.K.K."/>
            <person name="Guangxu M.G."/>
            <person name="Wang T.W."/>
            <person name="Stroehlein A.J.S."/>
            <person name="Young N.D."/>
            <person name="Ang C.-S.A."/>
            <person name="Fernando D.W.F."/>
            <person name="Lu H.L."/>
            <person name="Taylor S.T."/>
            <person name="Ehtesham M.E.M."/>
            <person name="Najaraj S.H.N."/>
            <person name="Harsha G.H.G."/>
            <person name="Madugundu A.M."/>
            <person name="Renuse S.R."/>
            <person name="Holt D.H."/>
            <person name="Pandey A.P."/>
            <person name="Papenfuss A.P."/>
            <person name="Gasser R.B.G."/>
            <person name="Fischer K.F."/>
        </authorList>
    </citation>
    <scope>NUCLEOTIDE SEQUENCE</scope>
    <source>
        <strain evidence="7">SSS_KF_BRIS2020</strain>
    </source>
</reference>
<dbReference type="CDD" id="cd19071">
    <property type="entry name" value="AKR_AKR1-5-like"/>
    <property type="match status" value="1"/>
</dbReference>
<dbReference type="PRINTS" id="PR00069">
    <property type="entry name" value="ALDKETRDTASE"/>
</dbReference>
<evidence type="ECO:0000256" key="5">
    <source>
        <dbReference type="SAM" id="SignalP"/>
    </source>
</evidence>
<feature type="chain" id="PRO_5038259330" evidence="5">
    <location>
        <begin position="25"/>
        <end position="356"/>
    </location>
</feature>